<dbReference type="SUPFAM" id="SSF52200">
    <property type="entry name" value="Toll/Interleukin receptor TIR domain"/>
    <property type="match status" value="1"/>
</dbReference>
<keyword evidence="6" id="KW-1185">Reference proteome</keyword>
<reference evidence="5" key="1">
    <citation type="journal article" date="2023" name="bioRxiv">
        <title>Improved chromosome-level genome assembly for marigold (Tagetes erecta).</title>
        <authorList>
            <person name="Jiang F."/>
            <person name="Yuan L."/>
            <person name="Wang S."/>
            <person name="Wang H."/>
            <person name="Xu D."/>
            <person name="Wang A."/>
            <person name="Fan W."/>
        </authorList>
    </citation>
    <scope>NUCLEOTIDE SEQUENCE</scope>
    <source>
        <strain evidence="5">WSJ</strain>
        <tissue evidence="5">Leaf</tissue>
    </source>
</reference>
<dbReference type="InterPro" id="IPR002182">
    <property type="entry name" value="NB-ARC"/>
</dbReference>
<dbReference type="Pfam" id="PF00931">
    <property type="entry name" value="NB-ARC"/>
    <property type="match status" value="1"/>
</dbReference>
<evidence type="ECO:0000313" key="6">
    <source>
        <dbReference type="Proteomes" id="UP001229421"/>
    </source>
</evidence>
<dbReference type="Pfam" id="PF23282">
    <property type="entry name" value="WHD_ROQ1"/>
    <property type="match status" value="1"/>
</dbReference>
<sequence length="1073" mass="123822">MMMKSMKQNRKSNHFIFPVFYKVYPSDVRNQRGSFSIEAKDGDEGSKWTEDNVKRWKRALTEVANLKGTVVSGYETIFIPIIVKKIHSDLGLKLYSTPTDLIGVEARAKHITTWLRSEQHEHPVLAICGMGGSGKTTLAKHIYDSNKQDFDGSSFLKDIENQRDGLLGVQRKLVHDISGNGNLMISDVGEGALQLEKVIKMNRVLIVVDDIDDKDQLNTLFGTKVFSTLSRIIITTRLLKIDAWHGSISQGCHVHEIELLNDHESLGLLSFHAFGSQIPMEGFEELAIKLAQYCEGNPLALKVLGSSLSEGEGTRIETWRSTLNSLNSLKGDLDKKIQGVLQKSFDTLPCDSHKELFLHIACFFLGEPAYIYKPILEDDYHGESRIPNLVNRCLLTLSKDGKILAMHKLLQDMARKIVRNESKDPTRHSRVWHHDECCSLLRKGEASDTIEGLQLNMMREFRQGIRPEPFKTTSLVKMKKLKYLKLDSVKLMGSYENFPELRWLRWRRCHLRAIPQGLLMSSLVVLEMHHGELEVFEPPMVLNSLKMLDLYWCYNLNSIRNFHRLPKLEFLNLYYCINLTHVCKTIGDLKYLSCLFMGGCTKLWKGSWSRMFVNQLERVFNYGGLPEQPLFSLPQSLSEWSVREYSLEILPHYINHKMLKYLHLSGCPNLKSLPCLPSTLKKLDVDWCISLENISFQSARFTLQEFKYDCCFKLCEIEGLLKLVPIAKLDEVDLGCMRWIKAYQDCKVDLVGDVITKGKNFNIQMLYEYGIRSVYLQGIKDQSMTTHEYTSSSEFLSFRVPSHTKKHMIKGLNVTFLYRSGKYGYIITLFVRIRNITKGVTWVYNPAVFCEPEFVTDVVWLSYWPIKNIDAGDEFDVMMIVDDGVIVKECGASLVYIDNGEVELEENCERTKEVIEGDLSQFEVTKEGYYLCRYNFFNSVIPHWFFGYNIQITDSRRWRKFHYFTHPQMKLNNYRNPYLQGIDIVLRVSINSEFNKIKNVLSNLEGVMRVSADKTLGRLSVSGRVDPQTVATCIREFDKMVQIIDVCEVNNRRFQDLDINYLENFLDLYISPL</sequence>
<dbReference type="GO" id="GO:0006952">
    <property type="term" value="P:defense response"/>
    <property type="evidence" value="ECO:0007669"/>
    <property type="project" value="UniProtKB-KW"/>
</dbReference>
<dbReference type="InterPro" id="IPR027417">
    <property type="entry name" value="P-loop_NTPase"/>
</dbReference>
<dbReference type="Gene3D" id="1.10.8.430">
    <property type="entry name" value="Helical domain of apoptotic protease-activating factors"/>
    <property type="match status" value="1"/>
</dbReference>
<dbReference type="Proteomes" id="UP001229421">
    <property type="component" value="Unassembled WGS sequence"/>
</dbReference>
<evidence type="ECO:0000256" key="3">
    <source>
        <dbReference type="ARBA" id="ARBA00022821"/>
    </source>
</evidence>
<feature type="domain" description="TIR" evidence="4">
    <location>
        <begin position="1"/>
        <end position="90"/>
    </location>
</feature>
<keyword evidence="3" id="KW-0611">Plant defense</keyword>
<dbReference type="Gene3D" id="3.30.70.100">
    <property type="match status" value="1"/>
</dbReference>
<dbReference type="Gene3D" id="3.40.50.300">
    <property type="entry name" value="P-loop containing nucleotide triphosphate hydrolases"/>
    <property type="match status" value="1"/>
</dbReference>
<dbReference type="GO" id="GO:0043531">
    <property type="term" value="F:ADP binding"/>
    <property type="evidence" value="ECO:0007669"/>
    <property type="project" value="InterPro"/>
</dbReference>
<evidence type="ECO:0000313" key="5">
    <source>
        <dbReference type="EMBL" id="KAK1437454.1"/>
    </source>
</evidence>
<dbReference type="SUPFAM" id="SSF52058">
    <property type="entry name" value="L domain-like"/>
    <property type="match status" value="1"/>
</dbReference>
<dbReference type="InterPro" id="IPR032675">
    <property type="entry name" value="LRR_dom_sf"/>
</dbReference>
<organism evidence="5 6">
    <name type="scientific">Tagetes erecta</name>
    <name type="common">African marigold</name>
    <dbReference type="NCBI Taxonomy" id="13708"/>
    <lineage>
        <taxon>Eukaryota</taxon>
        <taxon>Viridiplantae</taxon>
        <taxon>Streptophyta</taxon>
        <taxon>Embryophyta</taxon>
        <taxon>Tracheophyta</taxon>
        <taxon>Spermatophyta</taxon>
        <taxon>Magnoliopsida</taxon>
        <taxon>eudicotyledons</taxon>
        <taxon>Gunneridae</taxon>
        <taxon>Pentapetalae</taxon>
        <taxon>asterids</taxon>
        <taxon>campanulids</taxon>
        <taxon>Asterales</taxon>
        <taxon>Asteraceae</taxon>
        <taxon>Asteroideae</taxon>
        <taxon>Heliantheae alliance</taxon>
        <taxon>Tageteae</taxon>
        <taxon>Tagetes</taxon>
    </lineage>
</organism>
<dbReference type="SUPFAM" id="SSF46785">
    <property type="entry name" value="Winged helix' DNA-binding domain"/>
    <property type="match status" value="1"/>
</dbReference>
<evidence type="ECO:0000259" key="4">
    <source>
        <dbReference type="PROSITE" id="PS50104"/>
    </source>
</evidence>
<evidence type="ECO:0000256" key="2">
    <source>
        <dbReference type="ARBA" id="ARBA00022737"/>
    </source>
</evidence>
<gene>
    <name evidence="5" type="ORF">QVD17_03245</name>
</gene>
<dbReference type="GO" id="GO:0007165">
    <property type="term" value="P:signal transduction"/>
    <property type="evidence" value="ECO:0007669"/>
    <property type="project" value="InterPro"/>
</dbReference>
<protein>
    <recommendedName>
        <fullName evidence="4">TIR domain-containing protein</fullName>
    </recommendedName>
</protein>
<dbReference type="AlphaFoldDB" id="A0AAD8LAY4"/>
<proteinExistence type="predicted"/>
<dbReference type="InterPro" id="IPR035897">
    <property type="entry name" value="Toll_tir_struct_dom_sf"/>
</dbReference>
<dbReference type="InterPro" id="IPR044974">
    <property type="entry name" value="Disease_R_plants"/>
</dbReference>
<name>A0AAD8LAY4_TARER</name>
<dbReference type="EMBL" id="JAUHHV010000001">
    <property type="protein sequence ID" value="KAK1437454.1"/>
    <property type="molecule type" value="Genomic_DNA"/>
</dbReference>
<dbReference type="Gene3D" id="3.40.50.10140">
    <property type="entry name" value="Toll/interleukin-1 receptor homology (TIR) domain"/>
    <property type="match status" value="1"/>
</dbReference>
<dbReference type="InterPro" id="IPR058192">
    <property type="entry name" value="WHD_ROQ1-like"/>
</dbReference>
<accession>A0AAD8LAY4</accession>
<dbReference type="InterPro" id="IPR042197">
    <property type="entry name" value="Apaf_helical"/>
</dbReference>
<dbReference type="InterPro" id="IPR036163">
    <property type="entry name" value="HMA_dom_sf"/>
</dbReference>
<dbReference type="Gene3D" id="3.80.10.10">
    <property type="entry name" value="Ribonuclease Inhibitor"/>
    <property type="match status" value="2"/>
</dbReference>
<dbReference type="PANTHER" id="PTHR11017:SF492">
    <property type="entry name" value="TIR DOMAIN, P-LOOP CONTAINING NUCLEOSIDE TRIPHOSPHATE HYDROLASE"/>
    <property type="match status" value="1"/>
</dbReference>
<comment type="caution">
    <text evidence="5">The sequence shown here is derived from an EMBL/GenBank/DDBJ whole genome shotgun (WGS) entry which is preliminary data.</text>
</comment>
<dbReference type="Pfam" id="PF01582">
    <property type="entry name" value="TIR"/>
    <property type="match status" value="1"/>
</dbReference>
<dbReference type="PRINTS" id="PR00364">
    <property type="entry name" value="DISEASERSIST"/>
</dbReference>
<dbReference type="InterPro" id="IPR036390">
    <property type="entry name" value="WH_DNA-bd_sf"/>
</dbReference>
<keyword evidence="1" id="KW-0433">Leucine-rich repeat</keyword>
<keyword evidence="2" id="KW-0677">Repeat</keyword>
<dbReference type="PANTHER" id="PTHR11017">
    <property type="entry name" value="LEUCINE-RICH REPEAT-CONTAINING PROTEIN"/>
    <property type="match status" value="1"/>
</dbReference>
<dbReference type="GO" id="GO:0046872">
    <property type="term" value="F:metal ion binding"/>
    <property type="evidence" value="ECO:0007669"/>
    <property type="project" value="InterPro"/>
</dbReference>
<dbReference type="SUPFAM" id="SSF55008">
    <property type="entry name" value="HMA, heavy metal-associated domain"/>
    <property type="match status" value="1"/>
</dbReference>
<evidence type="ECO:0000256" key="1">
    <source>
        <dbReference type="ARBA" id="ARBA00022614"/>
    </source>
</evidence>
<dbReference type="PROSITE" id="PS50104">
    <property type="entry name" value="TIR"/>
    <property type="match status" value="1"/>
</dbReference>
<dbReference type="InterPro" id="IPR000157">
    <property type="entry name" value="TIR_dom"/>
</dbReference>
<dbReference type="SUPFAM" id="SSF52540">
    <property type="entry name" value="P-loop containing nucleoside triphosphate hydrolases"/>
    <property type="match status" value="1"/>
</dbReference>